<evidence type="ECO:0000313" key="1">
    <source>
        <dbReference type="EMBL" id="TQM39654.1"/>
    </source>
</evidence>
<dbReference type="RefSeq" id="WP_141841249.1">
    <property type="nucleotide sequence ID" value="NZ_VFPJ01000001.1"/>
</dbReference>
<accession>A0A543G0Y4</accession>
<organism evidence="1 2">
    <name type="scientific">Flavobacterium branchiophilum</name>
    <dbReference type="NCBI Taxonomy" id="55197"/>
    <lineage>
        <taxon>Bacteria</taxon>
        <taxon>Pseudomonadati</taxon>
        <taxon>Bacteroidota</taxon>
        <taxon>Flavobacteriia</taxon>
        <taxon>Flavobacteriales</taxon>
        <taxon>Flavobacteriaceae</taxon>
        <taxon>Flavobacterium</taxon>
    </lineage>
</organism>
<comment type="caution">
    <text evidence="1">The sequence shown here is derived from an EMBL/GenBank/DDBJ whole genome shotgun (WGS) entry which is preliminary data.</text>
</comment>
<evidence type="ECO:0000313" key="2">
    <source>
        <dbReference type="Proteomes" id="UP000320773"/>
    </source>
</evidence>
<evidence type="ECO:0008006" key="3">
    <source>
        <dbReference type="Google" id="ProtNLM"/>
    </source>
</evidence>
<sequence length="602" mass="70562">MTQASFGIDTQNFEPTNESADTAFNIDYLTKKNLYDQQIHSNLPSKITFKNDYLYANFNIIYKLNNKFKIKNNIFTYKDKQITYENINTKFVNQIENNRDNSNILNPKYLRIDNKFSYIINTNSIVEGSVILKNNNVSNTYHSLFNNVTQYQSLLTTTDLFFKADFNYTLKLATTKALQFKTVFSKNNIPQNVLSESYSIDNAQENLLNYFQKSAFSKQILENSIQYYTKSRHLKSALSLTHLNETNLFQSEGLFYNNTNYFNNNFKNNKYITNIGITSILDIQKIKVQPQIAINFYQQKIDELVAHDCKLTHKLTASYAINKHSIALTNSNVYDTPVEDYLYSNNVILDPYTVKNNKLSLRLIQNNISSLSYKYDNLNKLIFIKLNIDYNFSINTYVYNVDITSNLLTYTYFQTPTKIQARSLNLEINKFIKPLHLTIKNDHHYTNNQYINTINQSGNRVNIENKLINNLYLFSSFNFPINIEEKFNYTNTKFISNNNSNYTINSLYFTSKLNIKINDEILIIGTHDYYLPNTRSNEQLHLFDCQFHYKSKNKKGINFSIISKNMLNNTFNYLTNTNDFSIQVYKTPILGRHILMSIVFNF</sequence>
<name>A0A543G0Y4_9FLAO</name>
<protein>
    <recommendedName>
        <fullName evidence="3">TonB-dependent receptor</fullName>
    </recommendedName>
</protein>
<reference evidence="1 2" key="1">
    <citation type="submission" date="2019-06" db="EMBL/GenBank/DDBJ databases">
        <title>Genomic Encyclopedia of Archaeal and Bacterial Type Strains, Phase II (KMG-II): from individual species to whole genera.</title>
        <authorList>
            <person name="Goeker M."/>
        </authorList>
    </citation>
    <scope>NUCLEOTIDE SEQUENCE [LARGE SCALE GENOMIC DNA]</scope>
    <source>
        <strain evidence="1 2">DSM 24789</strain>
    </source>
</reference>
<dbReference type="EMBL" id="VFPJ01000001">
    <property type="protein sequence ID" value="TQM39654.1"/>
    <property type="molecule type" value="Genomic_DNA"/>
</dbReference>
<gene>
    <name evidence="1" type="ORF">BC670_0472</name>
</gene>
<dbReference type="AlphaFoldDB" id="A0A543G0Y4"/>
<proteinExistence type="predicted"/>
<dbReference type="Proteomes" id="UP000320773">
    <property type="component" value="Unassembled WGS sequence"/>
</dbReference>